<keyword evidence="3" id="KW-1185">Reference proteome</keyword>
<evidence type="ECO:0000313" key="2">
    <source>
        <dbReference type="EMBL" id="MDI1433846.1"/>
    </source>
</evidence>
<accession>A0ABT6NZZ5</accession>
<dbReference type="InterPro" id="IPR027417">
    <property type="entry name" value="P-loop_NTPase"/>
</dbReference>
<dbReference type="EMBL" id="JARZHI010000034">
    <property type="protein sequence ID" value="MDI1433846.1"/>
    <property type="molecule type" value="Genomic_DNA"/>
</dbReference>
<proteinExistence type="predicted"/>
<dbReference type="SUPFAM" id="SSF52540">
    <property type="entry name" value="P-loop containing nucleoside triphosphate hydrolases"/>
    <property type="match status" value="1"/>
</dbReference>
<dbReference type="PANTHER" id="PTHR32182:SF22">
    <property type="entry name" value="ATP-DEPENDENT ENDONUCLEASE, OLD FAMILY-RELATED"/>
    <property type="match status" value="1"/>
</dbReference>
<evidence type="ECO:0000259" key="1">
    <source>
        <dbReference type="Pfam" id="PF13304"/>
    </source>
</evidence>
<sequence>MSLPTALLVSRYRSFAVDATLPLRPLTLLYGRNNAGKSALTRAFSLLGTAGLEEGIREAQNALRVPSAMLRGGKFQELAWQGDAGDYSFDIGLQWGDGELRKAHYKLNGMSERAPYVMELRLLGEKDRVLWEGRAPPNKPMRPLSGQGVDEVRFAGLLPRNTELPVLKELSARMESLRGRVQWLDGVRKRPDREVDRTGTVPSTLDSDGSNAASFIVENRQVAQHIARFYATLNPPRELYVEPVLDTKYNIHLNPKNGASFRINLVDTGEGMVQVLPVLVAAALAATATADEAPWLLAIEEPESHLHPDAQSILARHLCEIASIASPPTMVLETHSRVFLLGVQLAVAEGRLPAEKVALAWVDQDEAGRSIVTPVELSSSGHPRAGWPAAALNEDLRVASELARLDLKREDT</sequence>
<evidence type="ECO:0000313" key="3">
    <source>
        <dbReference type="Proteomes" id="UP001160301"/>
    </source>
</evidence>
<comment type="caution">
    <text evidence="2">The sequence shown here is derived from an EMBL/GenBank/DDBJ whole genome shotgun (WGS) entry which is preliminary data.</text>
</comment>
<dbReference type="RefSeq" id="WP_136972693.1">
    <property type="nucleotide sequence ID" value="NZ_JARZHI010000034.1"/>
</dbReference>
<feature type="domain" description="ATPase AAA-type core" evidence="1">
    <location>
        <begin position="218"/>
        <end position="339"/>
    </location>
</feature>
<organism evidence="2 3">
    <name type="scientific">Polyangium sorediatum</name>
    <dbReference type="NCBI Taxonomy" id="889274"/>
    <lineage>
        <taxon>Bacteria</taxon>
        <taxon>Pseudomonadati</taxon>
        <taxon>Myxococcota</taxon>
        <taxon>Polyangia</taxon>
        <taxon>Polyangiales</taxon>
        <taxon>Polyangiaceae</taxon>
        <taxon>Polyangium</taxon>
    </lineage>
</organism>
<protein>
    <submittedName>
        <fullName evidence="2">AAA family ATPase</fullName>
    </submittedName>
</protein>
<dbReference type="Pfam" id="PF13304">
    <property type="entry name" value="AAA_21"/>
    <property type="match status" value="1"/>
</dbReference>
<gene>
    <name evidence="2" type="ORF">QHF89_30385</name>
</gene>
<dbReference type="InterPro" id="IPR003959">
    <property type="entry name" value="ATPase_AAA_core"/>
</dbReference>
<reference evidence="2 3" key="1">
    <citation type="submission" date="2023-04" db="EMBL/GenBank/DDBJ databases">
        <title>The genome sequence of Polyangium sorediatum DSM14670.</title>
        <authorList>
            <person name="Zhang X."/>
        </authorList>
    </citation>
    <scope>NUCLEOTIDE SEQUENCE [LARGE SCALE GENOMIC DNA]</scope>
    <source>
        <strain evidence="2 3">DSM 14670</strain>
    </source>
</reference>
<dbReference type="Proteomes" id="UP001160301">
    <property type="component" value="Unassembled WGS sequence"/>
</dbReference>
<dbReference type="PANTHER" id="PTHR32182">
    <property type="entry name" value="DNA REPLICATION AND REPAIR PROTEIN RECF"/>
    <property type="match status" value="1"/>
</dbReference>
<dbReference type="Gene3D" id="3.40.50.300">
    <property type="entry name" value="P-loop containing nucleotide triphosphate hydrolases"/>
    <property type="match status" value="2"/>
</dbReference>
<name>A0ABT6NZZ5_9BACT</name>